<evidence type="ECO:0000256" key="3">
    <source>
        <dbReference type="ARBA" id="ARBA00023002"/>
    </source>
</evidence>
<accession>A0A3A9VRQ7</accession>
<evidence type="ECO:0000256" key="5">
    <source>
        <dbReference type="RuleBase" id="RU000499"/>
    </source>
</evidence>
<evidence type="ECO:0000313" key="7">
    <source>
        <dbReference type="EMBL" id="RKN13879.1"/>
    </source>
</evidence>
<dbReference type="InterPro" id="IPR000889">
    <property type="entry name" value="Glutathione_peroxidase"/>
</dbReference>
<evidence type="ECO:0000313" key="8">
    <source>
        <dbReference type="Proteomes" id="UP000268652"/>
    </source>
</evidence>
<dbReference type="Proteomes" id="UP000275024">
    <property type="component" value="Unassembled WGS sequence"/>
</dbReference>
<reference evidence="8 9" key="1">
    <citation type="submission" date="2018-09" db="EMBL/GenBank/DDBJ databases">
        <title>Streptomyces sp. nov. DS1-2, an endophytic actinomycete isolated from roots of Dendrobium scabrilingue.</title>
        <authorList>
            <person name="Kuncharoen N."/>
            <person name="Kudo T."/>
            <person name="Ohkuma M."/>
            <person name="Yuki M."/>
            <person name="Tanasupawat S."/>
        </authorList>
    </citation>
    <scope>NUCLEOTIDE SEQUENCE [LARGE SCALE GENOMIC DNA]</scope>
    <source>
        <strain evidence="6 9">AZ1-7</strain>
        <strain evidence="7 8">DS1-2</strain>
    </source>
</reference>
<gene>
    <name evidence="7" type="ORF">D7318_30530</name>
    <name evidence="6" type="ORF">D7319_30560</name>
</gene>
<protein>
    <recommendedName>
        <fullName evidence="5">Glutathione peroxidase</fullName>
    </recommendedName>
</protein>
<dbReference type="PRINTS" id="PR01011">
    <property type="entry name" value="GLUTPROXDASE"/>
</dbReference>
<comment type="similarity">
    <text evidence="1 5">Belongs to the glutathione peroxidase family.</text>
</comment>
<keyword evidence="8" id="KW-1185">Reference proteome</keyword>
<dbReference type="EMBL" id="RBDY01000043">
    <property type="protein sequence ID" value="RKN13879.1"/>
    <property type="molecule type" value="Genomic_DNA"/>
</dbReference>
<dbReference type="GO" id="GO:0034599">
    <property type="term" value="P:cellular response to oxidative stress"/>
    <property type="evidence" value="ECO:0007669"/>
    <property type="project" value="TreeGrafter"/>
</dbReference>
<comment type="caution">
    <text evidence="6">The sequence shown here is derived from an EMBL/GenBank/DDBJ whole genome shotgun (WGS) entry which is preliminary data.</text>
</comment>
<evidence type="ECO:0000256" key="1">
    <source>
        <dbReference type="ARBA" id="ARBA00006926"/>
    </source>
</evidence>
<name>A0A3A9VRQ7_9ACTN</name>
<dbReference type="InterPro" id="IPR029760">
    <property type="entry name" value="GPX_CS"/>
</dbReference>
<sequence>MASLYDTPLRTLDGEDISLGDFRDTALLVVNVASRCGLTPQYAGLERLQKQFGERGFSVLGFPCNQFAGQEPGSSDEIRTFCSATYGVTFPMFERIEVNGPGRHPLYAELTRTPDGSGEAGDVQWNFEKFLVSPEGEVVGRFRPRTEPEDEELVAAIEARLPLRGAGNGA</sequence>
<dbReference type="Pfam" id="PF00255">
    <property type="entry name" value="GSHPx"/>
    <property type="match status" value="1"/>
</dbReference>
<dbReference type="PANTHER" id="PTHR11592">
    <property type="entry name" value="GLUTATHIONE PEROXIDASE"/>
    <property type="match status" value="1"/>
</dbReference>
<dbReference type="PROSITE" id="PS00763">
    <property type="entry name" value="GLUTATHIONE_PEROXID_2"/>
    <property type="match status" value="1"/>
</dbReference>
<keyword evidence="3 5" id="KW-0560">Oxidoreductase</keyword>
<dbReference type="SUPFAM" id="SSF52833">
    <property type="entry name" value="Thioredoxin-like"/>
    <property type="match status" value="1"/>
</dbReference>
<keyword evidence="2 5" id="KW-0575">Peroxidase</keyword>
<dbReference type="FunFam" id="3.40.30.10:FF:000010">
    <property type="entry name" value="Glutathione peroxidase"/>
    <property type="match status" value="1"/>
</dbReference>
<dbReference type="CDD" id="cd00340">
    <property type="entry name" value="GSH_Peroxidase"/>
    <property type="match status" value="1"/>
</dbReference>
<feature type="active site" evidence="4">
    <location>
        <position position="36"/>
    </location>
</feature>
<dbReference type="Gene3D" id="3.40.30.10">
    <property type="entry name" value="Glutaredoxin"/>
    <property type="match status" value="1"/>
</dbReference>
<dbReference type="GO" id="GO:0004601">
    <property type="term" value="F:peroxidase activity"/>
    <property type="evidence" value="ECO:0007669"/>
    <property type="project" value="UniProtKB-KW"/>
</dbReference>
<dbReference type="AlphaFoldDB" id="A0A3A9VRQ7"/>
<dbReference type="PANTHER" id="PTHR11592:SF40">
    <property type="entry name" value="THIOREDOXIN_GLUTATHIONE PEROXIDASE BTUE"/>
    <property type="match status" value="1"/>
</dbReference>
<dbReference type="EMBL" id="RBDX01000044">
    <property type="protein sequence ID" value="RKN03751.1"/>
    <property type="molecule type" value="Genomic_DNA"/>
</dbReference>
<evidence type="ECO:0000256" key="2">
    <source>
        <dbReference type="ARBA" id="ARBA00022559"/>
    </source>
</evidence>
<evidence type="ECO:0000256" key="4">
    <source>
        <dbReference type="PIRSR" id="PIRSR000303-1"/>
    </source>
</evidence>
<dbReference type="OrthoDB" id="9785502at2"/>
<evidence type="ECO:0000313" key="6">
    <source>
        <dbReference type="EMBL" id="RKN03751.1"/>
    </source>
</evidence>
<proteinExistence type="inferred from homology"/>
<dbReference type="InterPro" id="IPR036249">
    <property type="entry name" value="Thioredoxin-like_sf"/>
</dbReference>
<organism evidence="6 9">
    <name type="scientific">Streptomyces radicis</name>
    <dbReference type="NCBI Taxonomy" id="1750517"/>
    <lineage>
        <taxon>Bacteria</taxon>
        <taxon>Bacillati</taxon>
        <taxon>Actinomycetota</taxon>
        <taxon>Actinomycetes</taxon>
        <taxon>Kitasatosporales</taxon>
        <taxon>Streptomycetaceae</taxon>
        <taxon>Streptomyces</taxon>
    </lineage>
</organism>
<evidence type="ECO:0000313" key="9">
    <source>
        <dbReference type="Proteomes" id="UP000275024"/>
    </source>
</evidence>
<dbReference type="Proteomes" id="UP000268652">
    <property type="component" value="Unassembled WGS sequence"/>
</dbReference>
<dbReference type="PIRSF" id="PIRSF000303">
    <property type="entry name" value="Glutathion_perox"/>
    <property type="match status" value="1"/>
</dbReference>
<dbReference type="RefSeq" id="WP_120700491.1">
    <property type="nucleotide sequence ID" value="NZ_RBDX01000044.1"/>
</dbReference>
<dbReference type="PROSITE" id="PS51355">
    <property type="entry name" value="GLUTATHIONE_PEROXID_3"/>
    <property type="match status" value="1"/>
</dbReference>